<feature type="compositionally biased region" description="Polar residues" evidence="1">
    <location>
        <begin position="290"/>
        <end position="302"/>
    </location>
</feature>
<keyword evidence="3" id="KW-1185">Reference proteome</keyword>
<evidence type="ECO:0000256" key="1">
    <source>
        <dbReference type="SAM" id="MobiDB-lite"/>
    </source>
</evidence>
<sequence length="354" mass="38473">MKKFTAIALLSITLVACKKETKTVTKVDPQTGKTITVEVPVENTSDSLKVEKAPEQVLAIKDSLGVYRQTFKLEKGQTYPLVTYQKDVQTMTAPDGKSQSGTSEMTDEMSFAVNDFKDGVYDITINLIGKRNSQSANGKTVAVDTKQAEPKDEQLKMMWKVNKALVGNKLKLKMTETGKVISITGFDAVYNKISGSVGSAIKDAKDKAGFINSFKQSFNEKMLKDQFTKNLVLIPAKGVKIGDKWSESENATPDGKIKLTTTYTLKSVGDGIAQISVVGGIPKKSDKQTQEGVTRSMSSELSQNGTITLDQKTGWVKNQNIAVKTAQTETLSDGKQSQTMKSVSNSTVIVNPSK</sequence>
<dbReference type="Proteomes" id="UP001241656">
    <property type="component" value="Chromosome"/>
</dbReference>
<organism evidence="2 3">
    <name type="scientific">Chryseobacterium gotjawalense</name>
    <dbReference type="NCBI Taxonomy" id="3042315"/>
    <lineage>
        <taxon>Bacteria</taxon>
        <taxon>Pseudomonadati</taxon>
        <taxon>Bacteroidota</taxon>
        <taxon>Flavobacteriia</taxon>
        <taxon>Flavobacteriales</taxon>
        <taxon>Weeksellaceae</taxon>
        <taxon>Chryseobacterium group</taxon>
        <taxon>Chryseobacterium</taxon>
    </lineage>
</organism>
<reference evidence="2 3" key="1">
    <citation type="submission" date="2023-05" db="EMBL/GenBank/DDBJ databases">
        <title>Genomic insight into Chryseobacterium sp. wdc7 isolated forest soil (Gotjawal).</title>
        <authorList>
            <person name="Park S.-J."/>
        </authorList>
    </citation>
    <scope>NUCLEOTIDE SEQUENCE [LARGE SCALE GENOMIC DNA]</scope>
    <source>
        <strain evidence="3">wdc7</strain>
    </source>
</reference>
<proteinExistence type="predicted"/>
<dbReference type="PROSITE" id="PS51257">
    <property type="entry name" value="PROKAR_LIPOPROTEIN"/>
    <property type="match status" value="1"/>
</dbReference>
<dbReference type="RefSeq" id="WP_282904972.1">
    <property type="nucleotide sequence ID" value="NZ_CP124855.1"/>
</dbReference>
<dbReference type="InterPro" id="IPR046230">
    <property type="entry name" value="DUF6263"/>
</dbReference>
<accession>A0ABY8RCS8</accession>
<gene>
    <name evidence="2" type="ORF">QGN23_14610</name>
</gene>
<evidence type="ECO:0000313" key="3">
    <source>
        <dbReference type="Proteomes" id="UP001241656"/>
    </source>
</evidence>
<name>A0ABY8RCS8_9FLAO</name>
<dbReference type="EMBL" id="CP124855">
    <property type="protein sequence ID" value="WHF51636.1"/>
    <property type="molecule type" value="Genomic_DNA"/>
</dbReference>
<feature type="region of interest" description="Disordered" evidence="1">
    <location>
        <begin position="327"/>
        <end position="354"/>
    </location>
</feature>
<evidence type="ECO:0000313" key="2">
    <source>
        <dbReference type="EMBL" id="WHF51636.1"/>
    </source>
</evidence>
<feature type="region of interest" description="Disordered" evidence="1">
    <location>
        <begin position="283"/>
        <end position="302"/>
    </location>
</feature>
<dbReference type="Pfam" id="PF19777">
    <property type="entry name" value="DUF6263"/>
    <property type="match status" value="1"/>
</dbReference>
<protein>
    <submittedName>
        <fullName evidence="2">DUF6263 family protein</fullName>
    </submittedName>
</protein>